<keyword evidence="14" id="KW-1185">Reference proteome</keyword>
<keyword evidence="12" id="KW-0732">Signal</keyword>
<evidence type="ECO:0008006" key="15">
    <source>
        <dbReference type="Google" id="ProtNLM"/>
    </source>
</evidence>
<dbReference type="Gene3D" id="1.20.1080.10">
    <property type="entry name" value="Glycerol uptake facilitator protein"/>
    <property type="match status" value="1"/>
</dbReference>
<feature type="transmembrane region" description="Helical" evidence="11">
    <location>
        <begin position="43"/>
        <end position="64"/>
    </location>
</feature>
<dbReference type="PANTHER" id="PTHR19139">
    <property type="entry name" value="AQUAPORIN TRANSPORTER"/>
    <property type="match status" value="1"/>
</dbReference>
<dbReference type="OrthoDB" id="3222at2759"/>
<evidence type="ECO:0000313" key="14">
    <source>
        <dbReference type="Proteomes" id="UP000664534"/>
    </source>
</evidence>
<proteinExistence type="inferred from homology"/>
<dbReference type="InterPro" id="IPR000425">
    <property type="entry name" value="MIP"/>
</dbReference>
<feature type="signal peptide" evidence="12">
    <location>
        <begin position="1"/>
        <end position="24"/>
    </location>
</feature>
<feature type="transmembrane region" description="Helical" evidence="11">
    <location>
        <begin position="85"/>
        <end position="110"/>
    </location>
</feature>
<name>A0A8H3PCW9_9LECA</name>
<evidence type="ECO:0000256" key="5">
    <source>
        <dbReference type="ARBA" id="ARBA00022737"/>
    </source>
</evidence>
<feature type="transmembrane region" description="Helical" evidence="11">
    <location>
        <begin position="130"/>
        <end position="149"/>
    </location>
</feature>
<keyword evidence="3 9" id="KW-0813">Transport</keyword>
<evidence type="ECO:0000256" key="2">
    <source>
        <dbReference type="ARBA" id="ARBA00006175"/>
    </source>
</evidence>
<evidence type="ECO:0000256" key="7">
    <source>
        <dbReference type="ARBA" id="ARBA00023136"/>
    </source>
</evidence>
<evidence type="ECO:0000256" key="12">
    <source>
        <dbReference type="SAM" id="SignalP"/>
    </source>
</evidence>
<protein>
    <recommendedName>
        <fullName evidence="15">Aquaporin</fullName>
    </recommendedName>
</protein>
<dbReference type="FunFam" id="1.20.1080.10:FF:000014">
    <property type="entry name" value="Aquaporin 1"/>
    <property type="match status" value="1"/>
</dbReference>
<comment type="similarity">
    <text evidence="2 9">Belongs to the MIP/aquaporin (TC 1.A.8) family.</text>
</comment>
<dbReference type="PRINTS" id="PR00783">
    <property type="entry name" value="MINTRINSICP"/>
</dbReference>
<reference evidence="13" key="1">
    <citation type="submission" date="2021-03" db="EMBL/GenBank/DDBJ databases">
        <authorList>
            <person name="Tagirdzhanova G."/>
        </authorList>
    </citation>
    <scope>NUCLEOTIDE SEQUENCE</scope>
</reference>
<gene>
    <name evidence="13" type="ORF">IMSHALPRED_001014</name>
</gene>
<feature type="transmembrane region" description="Helical" evidence="11">
    <location>
        <begin position="156"/>
        <end position="176"/>
    </location>
</feature>
<comment type="catalytic activity">
    <reaction evidence="8">
        <text>H2O(in) = H2O(out)</text>
        <dbReference type="Rhea" id="RHEA:29667"/>
        <dbReference type="ChEBI" id="CHEBI:15377"/>
    </reaction>
</comment>
<evidence type="ECO:0000313" key="13">
    <source>
        <dbReference type="EMBL" id="CAF9938596.1"/>
    </source>
</evidence>
<evidence type="ECO:0000256" key="11">
    <source>
        <dbReference type="SAM" id="Phobius"/>
    </source>
</evidence>
<dbReference type="InterPro" id="IPR023271">
    <property type="entry name" value="Aquaporin-like"/>
</dbReference>
<organism evidence="13 14">
    <name type="scientific">Imshaugia aleurites</name>
    <dbReference type="NCBI Taxonomy" id="172621"/>
    <lineage>
        <taxon>Eukaryota</taxon>
        <taxon>Fungi</taxon>
        <taxon>Dikarya</taxon>
        <taxon>Ascomycota</taxon>
        <taxon>Pezizomycotina</taxon>
        <taxon>Lecanoromycetes</taxon>
        <taxon>OSLEUM clade</taxon>
        <taxon>Lecanoromycetidae</taxon>
        <taxon>Lecanorales</taxon>
        <taxon>Lecanorineae</taxon>
        <taxon>Parmeliaceae</taxon>
        <taxon>Imshaugia</taxon>
    </lineage>
</organism>
<feature type="compositionally biased region" description="Basic and acidic residues" evidence="10">
    <location>
        <begin position="338"/>
        <end position="347"/>
    </location>
</feature>
<evidence type="ECO:0000256" key="1">
    <source>
        <dbReference type="ARBA" id="ARBA00004141"/>
    </source>
</evidence>
<dbReference type="SUPFAM" id="SSF81338">
    <property type="entry name" value="Aquaporin-like"/>
    <property type="match status" value="1"/>
</dbReference>
<feature type="compositionally biased region" description="Basic residues" evidence="10">
    <location>
        <begin position="296"/>
        <end position="306"/>
    </location>
</feature>
<evidence type="ECO:0000256" key="3">
    <source>
        <dbReference type="ARBA" id="ARBA00022448"/>
    </source>
</evidence>
<accession>A0A8H3PCW9</accession>
<dbReference type="GO" id="GO:0005886">
    <property type="term" value="C:plasma membrane"/>
    <property type="evidence" value="ECO:0007669"/>
    <property type="project" value="TreeGrafter"/>
</dbReference>
<dbReference type="PANTHER" id="PTHR19139:SF199">
    <property type="entry name" value="MIP17260P"/>
    <property type="match status" value="1"/>
</dbReference>
<comment type="caution">
    <text evidence="13">The sequence shown here is derived from an EMBL/GenBank/DDBJ whole genome shotgun (WGS) entry which is preliminary data.</text>
</comment>
<keyword evidence="5" id="KW-0677">Repeat</keyword>
<feature type="region of interest" description="Disordered" evidence="10">
    <location>
        <begin position="277"/>
        <end position="347"/>
    </location>
</feature>
<dbReference type="Pfam" id="PF00230">
    <property type="entry name" value="MIP"/>
    <property type="match status" value="1"/>
</dbReference>
<dbReference type="AlphaFoldDB" id="A0A8H3PCW9"/>
<sequence length="347" mass="37394">MCGEFIGTFLFLFFAFSGTQVANTQTAPQTSITVAQASNPAQLLYISLCFGFSLAVNAWVFFRISGGLFNPAVTLGMCLVGALSYIRGMLLTASQILGAISAAAVVSALFPGPLDVRTSLRIGTSITQGLFIEMFLTAQLVFTIFMLAAEKHKATFIAPVGIGLSLFIAELTGVFYTGGSVNPARSFAPEVVLHTFYHYHWIYWVGPILGSLLASAFYRFMKMLEYETANPGADFDELEREHFNPEIHVSRPPTIINLQPNDQHDIERHGEPRTVAGAEADHYGPDGAKASPGTHTAKKERHRRLSALKGGRKDPGSSPAGAAQKETDVYDAAPGAKMGHESDGAKT</sequence>
<keyword evidence="7 11" id="KW-0472">Membrane</keyword>
<feature type="transmembrane region" description="Helical" evidence="11">
    <location>
        <begin position="196"/>
        <end position="218"/>
    </location>
</feature>
<dbReference type="EMBL" id="CAJPDT010000110">
    <property type="protein sequence ID" value="CAF9938596.1"/>
    <property type="molecule type" value="Genomic_DNA"/>
</dbReference>
<feature type="region of interest" description="Disordered" evidence="10">
    <location>
        <begin position="249"/>
        <end position="268"/>
    </location>
</feature>
<dbReference type="InterPro" id="IPR034294">
    <property type="entry name" value="Aquaporin_transptr"/>
</dbReference>
<keyword evidence="4 9" id="KW-0812">Transmembrane</keyword>
<evidence type="ECO:0000256" key="8">
    <source>
        <dbReference type="ARBA" id="ARBA00034651"/>
    </source>
</evidence>
<evidence type="ECO:0000256" key="9">
    <source>
        <dbReference type="RuleBase" id="RU000477"/>
    </source>
</evidence>
<dbReference type="Proteomes" id="UP000664534">
    <property type="component" value="Unassembled WGS sequence"/>
</dbReference>
<evidence type="ECO:0000256" key="4">
    <source>
        <dbReference type="ARBA" id="ARBA00022692"/>
    </source>
</evidence>
<feature type="chain" id="PRO_5034423691" description="Aquaporin" evidence="12">
    <location>
        <begin position="25"/>
        <end position="347"/>
    </location>
</feature>
<dbReference type="GO" id="GO:0015250">
    <property type="term" value="F:water channel activity"/>
    <property type="evidence" value="ECO:0007669"/>
    <property type="project" value="TreeGrafter"/>
</dbReference>
<comment type="subcellular location">
    <subcellularLocation>
        <location evidence="1">Membrane</location>
        <topology evidence="1">Multi-pass membrane protein</topology>
    </subcellularLocation>
</comment>
<evidence type="ECO:0000256" key="6">
    <source>
        <dbReference type="ARBA" id="ARBA00022989"/>
    </source>
</evidence>
<keyword evidence="6 11" id="KW-1133">Transmembrane helix</keyword>
<evidence type="ECO:0000256" key="10">
    <source>
        <dbReference type="SAM" id="MobiDB-lite"/>
    </source>
</evidence>